<dbReference type="EMBL" id="JABTTQ020001680">
    <property type="protein sequence ID" value="KAK6128994.1"/>
    <property type="molecule type" value="Genomic_DNA"/>
</dbReference>
<keyword evidence="10" id="KW-1185">Reference proteome</keyword>
<dbReference type="PROSITE" id="PS50888">
    <property type="entry name" value="BHLH"/>
    <property type="match status" value="1"/>
</dbReference>
<keyword evidence="4" id="KW-0804">Transcription</keyword>
<evidence type="ECO:0000256" key="4">
    <source>
        <dbReference type="ARBA" id="ARBA00023163"/>
    </source>
</evidence>
<organism evidence="9 10">
    <name type="scientific">Rehmannia glutinosa</name>
    <name type="common">Chinese foxglove</name>
    <dbReference type="NCBI Taxonomy" id="99300"/>
    <lineage>
        <taxon>Eukaryota</taxon>
        <taxon>Viridiplantae</taxon>
        <taxon>Streptophyta</taxon>
        <taxon>Embryophyta</taxon>
        <taxon>Tracheophyta</taxon>
        <taxon>Spermatophyta</taxon>
        <taxon>Magnoliopsida</taxon>
        <taxon>eudicotyledons</taxon>
        <taxon>Gunneridae</taxon>
        <taxon>Pentapetalae</taxon>
        <taxon>asterids</taxon>
        <taxon>lamiids</taxon>
        <taxon>Lamiales</taxon>
        <taxon>Orobanchaceae</taxon>
        <taxon>Rehmannieae</taxon>
        <taxon>Rehmannia</taxon>
    </lineage>
</organism>
<protein>
    <recommendedName>
        <fullName evidence="8">BHLH domain-containing protein</fullName>
    </recommendedName>
</protein>
<keyword evidence="6" id="KW-0175">Coiled coil</keyword>
<dbReference type="Pfam" id="PF23173">
    <property type="entry name" value="bHLH_SAC51"/>
    <property type="match status" value="1"/>
</dbReference>
<dbReference type="PANTHER" id="PTHR45914:SF52">
    <property type="entry name" value="TRANSCRIPTION FACTOR HEC1"/>
    <property type="match status" value="1"/>
</dbReference>
<accession>A0ABR0V1Q5</accession>
<dbReference type="Gene3D" id="4.10.280.10">
    <property type="entry name" value="Helix-loop-helix DNA-binding domain"/>
    <property type="match status" value="1"/>
</dbReference>
<evidence type="ECO:0000256" key="7">
    <source>
        <dbReference type="SAM" id="MobiDB-lite"/>
    </source>
</evidence>
<feature type="region of interest" description="Disordered" evidence="7">
    <location>
        <begin position="103"/>
        <end position="122"/>
    </location>
</feature>
<comment type="subcellular location">
    <subcellularLocation>
        <location evidence="1">Nucleus</location>
    </subcellularLocation>
</comment>
<gene>
    <name evidence="9" type="ORF">DH2020_037267</name>
</gene>
<evidence type="ECO:0000256" key="2">
    <source>
        <dbReference type="ARBA" id="ARBA00023015"/>
    </source>
</evidence>
<reference evidence="9 10" key="1">
    <citation type="journal article" date="2021" name="Comput. Struct. Biotechnol. J.">
        <title>De novo genome assembly of the potent medicinal plant Rehmannia glutinosa using nanopore technology.</title>
        <authorList>
            <person name="Ma L."/>
            <person name="Dong C."/>
            <person name="Song C."/>
            <person name="Wang X."/>
            <person name="Zheng X."/>
            <person name="Niu Y."/>
            <person name="Chen S."/>
            <person name="Feng W."/>
        </authorList>
    </citation>
    <scope>NUCLEOTIDE SEQUENCE [LARGE SCALE GENOMIC DNA]</scope>
    <source>
        <strain evidence="9">DH-2019</strain>
    </source>
</reference>
<dbReference type="InterPro" id="IPR036638">
    <property type="entry name" value="HLH_DNA-bd_sf"/>
</dbReference>
<evidence type="ECO:0000256" key="6">
    <source>
        <dbReference type="SAM" id="Coils"/>
    </source>
</evidence>
<dbReference type="SMART" id="SM00353">
    <property type="entry name" value="HLH"/>
    <property type="match status" value="1"/>
</dbReference>
<dbReference type="SUPFAM" id="SSF47459">
    <property type="entry name" value="HLH, helix-loop-helix DNA-binding domain"/>
    <property type="match status" value="1"/>
</dbReference>
<evidence type="ECO:0000259" key="8">
    <source>
        <dbReference type="PROSITE" id="PS50888"/>
    </source>
</evidence>
<feature type="coiled-coil region" evidence="6">
    <location>
        <begin position="148"/>
        <end position="175"/>
    </location>
</feature>
<comment type="caution">
    <text evidence="9">The sequence shown here is derived from an EMBL/GenBank/DDBJ whole genome shotgun (WGS) entry which is preliminary data.</text>
</comment>
<evidence type="ECO:0000313" key="9">
    <source>
        <dbReference type="EMBL" id="KAK6128994.1"/>
    </source>
</evidence>
<keyword evidence="5" id="KW-0539">Nucleus</keyword>
<proteinExistence type="predicted"/>
<dbReference type="InterPro" id="IPR045843">
    <property type="entry name" value="IND-like"/>
</dbReference>
<dbReference type="PANTHER" id="PTHR45914">
    <property type="entry name" value="TRANSCRIPTION FACTOR HEC3-RELATED"/>
    <property type="match status" value="1"/>
</dbReference>
<feature type="domain" description="BHLH" evidence="8">
    <location>
        <begin position="109"/>
        <end position="158"/>
    </location>
</feature>
<evidence type="ECO:0000313" key="10">
    <source>
        <dbReference type="Proteomes" id="UP001318860"/>
    </source>
</evidence>
<keyword evidence="3" id="KW-0238">DNA-binding</keyword>
<dbReference type="InterPro" id="IPR011598">
    <property type="entry name" value="bHLH_dom"/>
</dbReference>
<name>A0ABR0V1Q5_REHGL</name>
<evidence type="ECO:0000256" key="1">
    <source>
        <dbReference type="ARBA" id="ARBA00004123"/>
    </source>
</evidence>
<evidence type="ECO:0000256" key="3">
    <source>
        <dbReference type="ARBA" id="ARBA00023125"/>
    </source>
</evidence>
<evidence type="ECO:0000256" key="5">
    <source>
        <dbReference type="ARBA" id="ARBA00023242"/>
    </source>
</evidence>
<dbReference type="Proteomes" id="UP001318860">
    <property type="component" value="Unassembled WGS sequence"/>
</dbReference>
<keyword evidence="2" id="KW-0805">Transcription regulation</keyword>
<sequence>MDFNLMDSYKTETGQIIIHELHKFPQLSYGLYSETSDQQSSDFEFSGGSPTIFTAPPPLFQHFPLDLSLQKMDRMEVMRETIFRVAMMQPIQIDAESIKPAPKRKNVRISKDPQSVAARRRRERISQRIRILQRMVPGGTKLDTASMLDEAMHYLKFLKKQIQSLEQANNNNNNGRWIVSNGGLSMQMLS</sequence>